<dbReference type="RefSeq" id="WP_150414500.1">
    <property type="nucleotide sequence ID" value="NZ_VYQF01000002.1"/>
</dbReference>
<reference evidence="4 5" key="1">
    <citation type="submission" date="2019-09" db="EMBL/GenBank/DDBJ databases">
        <title>Draft genome sequence of Ginsengibacter sp. BR5-29.</title>
        <authorList>
            <person name="Im W.-T."/>
        </authorList>
    </citation>
    <scope>NUCLEOTIDE SEQUENCE [LARGE SCALE GENOMIC DNA]</scope>
    <source>
        <strain evidence="4 5">BR5-29</strain>
    </source>
</reference>
<dbReference type="GO" id="GO:0006289">
    <property type="term" value="P:nucleotide-excision repair"/>
    <property type="evidence" value="ECO:0007669"/>
    <property type="project" value="InterPro"/>
</dbReference>
<dbReference type="Gene3D" id="3.30.420.10">
    <property type="entry name" value="Ribonuclease H-like superfamily/Ribonuclease H"/>
    <property type="match status" value="1"/>
</dbReference>
<evidence type="ECO:0000313" key="5">
    <source>
        <dbReference type="Proteomes" id="UP000326903"/>
    </source>
</evidence>
<dbReference type="CDD" id="cd06127">
    <property type="entry name" value="DEDDh"/>
    <property type="match status" value="1"/>
</dbReference>
<dbReference type="GO" id="GO:0003677">
    <property type="term" value="F:DNA binding"/>
    <property type="evidence" value="ECO:0007669"/>
    <property type="project" value="InterPro"/>
</dbReference>
<dbReference type="GO" id="GO:0003887">
    <property type="term" value="F:DNA-directed DNA polymerase activity"/>
    <property type="evidence" value="ECO:0007669"/>
    <property type="project" value="InterPro"/>
</dbReference>
<dbReference type="GO" id="GO:0008408">
    <property type="term" value="F:3'-5' exonuclease activity"/>
    <property type="evidence" value="ECO:0007669"/>
    <property type="project" value="TreeGrafter"/>
</dbReference>
<dbReference type="GO" id="GO:0005829">
    <property type="term" value="C:cytosol"/>
    <property type="evidence" value="ECO:0007669"/>
    <property type="project" value="TreeGrafter"/>
</dbReference>
<evidence type="ECO:0000256" key="2">
    <source>
        <dbReference type="ARBA" id="ARBA00026073"/>
    </source>
</evidence>
<comment type="subunit">
    <text evidence="2">DNA polymerase III contains a core (composed of alpha, epsilon and theta chains) that associates with a tau subunit. This core dimerizes to form the POLIII' complex. PolIII' associates with the gamma complex (composed of gamma, delta, delta', psi and chi chains) and with the beta chain to form the complete DNA polymerase III complex.</text>
</comment>
<evidence type="ECO:0000256" key="1">
    <source>
        <dbReference type="ARBA" id="ARBA00025483"/>
    </source>
</evidence>
<dbReference type="InterPro" id="IPR012337">
    <property type="entry name" value="RNaseH-like_sf"/>
</dbReference>
<dbReference type="PANTHER" id="PTHR30231:SF37">
    <property type="entry name" value="EXODEOXYRIBONUCLEASE 10"/>
    <property type="match status" value="1"/>
</dbReference>
<dbReference type="InterPro" id="IPR036397">
    <property type="entry name" value="RNaseH_sf"/>
</dbReference>
<dbReference type="AlphaFoldDB" id="A0A5J5IGS3"/>
<dbReference type="InterPro" id="IPR000305">
    <property type="entry name" value="GIY-YIG_endonuc"/>
</dbReference>
<protein>
    <submittedName>
        <fullName evidence="4">DNA polymerase III subunit epsilon</fullName>
    </submittedName>
</protein>
<feature type="domain" description="GIY-YIG" evidence="3">
    <location>
        <begin position="197"/>
        <end position="275"/>
    </location>
</feature>
<dbReference type="FunFam" id="3.30.420.10:FF:000045">
    <property type="entry name" value="3'-5' exonuclease DinG"/>
    <property type="match status" value="1"/>
</dbReference>
<dbReference type="EMBL" id="VYQF01000002">
    <property type="protein sequence ID" value="KAA9039106.1"/>
    <property type="molecule type" value="Genomic_DNA"/>
</dbReference>
<name>A0A5J5IGS3_9BACT</name>
<dbReference type="GO" id="GO:0045004">
    <property type="term" value="P:DNA replication proofreading"/>
    <property type="evidence" value="ECO:0007669"/>
    <property type="project" value="TreeGrafter"/>
</dbReference>
<comment type="function">
    <text evidence="1">DNA polymerase III is a complex, multichain enzyme responsible for most of the replicative synthesis in bacteria. The epsilon subunit contain the editing function and is a proofreading 3'-5' exonuclease.</text>
</comment>
<gene>
    <name evidence="4" type="ORF">FW778_09720</name>
</gene>
<dbReference type="SMART" id="SM00479">
    <property type="entry name" value="EXOIII"/>
    <property type="match status" value="1"/>
</dbReference>
<sequence>MLYAIVDIETTGGYAAANGITEIAVFVSDGEKIIHRFHTLLNPVYTIPKYVAALTGITNEMVEYERPFSSIADELFEMLSDKIFVAHNVNFDYSFVKHHLSQSGYELNCKKLCTVRLGRQILPGAPGYGLGKICKHLGIEIEDRHRASGDALATVQLFHHLLKCDTNGHVQAMLKTKSKEQFLPPNISAQAIKKLPQQPGVYYFHDKKGKVIYVGKAKSLANRINSHFSNNKPNRQKQEFLKKIYNISYKTTATELMAFILESIEIKKLWPEQNRSQKRFEQAYGLYSFEDRKGYIRLCIEKKKRNIQPLYTFNLLTEGHNLLRKLMHQFELCPKLCFLQSENISCQLLAEKKCKGACEQKESVEEYNTRVAACIDYLNNELPSFALIDFGLQQQEQSCILMEKGRFYGMGYLPSDITIQNIEELKFRLTPYAENDYIRGLVYQHAARYPSKKISLNN</sequence>
<dbReference type="NCBIfam" id="TIGR00573">
    <property type="entry name" value="dnaq"/>
    <property type="match status" value="1"/>
</dbReference>
<dbReference type="Pfam" id="PF00929">
    <property type="entry name" value="RNase_T"/>
    <property type="match status" value="1"/>
</dbReference>
<dbReference type="SMART" id="SM00465">
    <property type="entry name" value="GIYc"/>
    <property type="match status" value="1"/>
</dbReference>
<dbReference type="InterPro" id="IPR013520">
    <property type="entry name" value="Ribonucl_H"/>
</dbReference>
<dbReference type="Proteomes" id="UP000326903">
    <property type="component" value="Unassembled WGS sequence"/>
</dbReference>
<dbReference type="SUPFAM" id="SSF53098">
    <property type="entry name" value="Ribonuclease H-like"/>
    <property type="match status" value="1"/>
</dbReference>
<dbReference type="InterPro" id="IPR035901">
    <property type="entry name" value="GIY-YIG_endonuc_sf"/>
</dbReference>
<dbReference type="PROSITE" id="PS50164">
    <property type="entry name" value="GIY_YIG"/>
    <property type="match status" value="1"/>
</dbReference>
<evidence type="ECO:0000313" key="4">
    <source>
        <dbReference type="EMBL" id="KAA9039106.1"/>
    </source>
</evidence>
<organism evidence="4 5">
    <name type="scientific">Ginsengibacter hankyongi</name>
    <dbReference type="NCBI Taxonomy" id="2607284"/>
    <lineage>
        <taxon>Bacteria</taxon>
        <taxon>Pseudomonadati</taxon>
        <taxon>Bacteroidota</taxon>
        <taxon>Chitinophagia</taxon>
        <taxon>Chitinophagales</taxon>
        <taxon>Chitinophagaceae</taxon>
        <taxon>Ginsengibacter</taxon>
    </lineage>
</organism>
<dbReference type="SUPFAM" id="SSF82771">
    <property type="entry name" value="GIY-YIG endonuclease"/>
    <property type="match status" value="1"/>
</dbReference>
<comment type="caution">
    <text evidence="4">The sequence shown here is derived from an EMBL/GenBank/DDBJ whole genome shotgun (WGS) entry which is preliminary data.</text>
</comment>
<accession>A0A5J5IGS3</accession>
<dbReference type="InterPro" id="IPR047296">
    <property type="entry name" value="GIY-YIG_UvrC_Cho"/>
</dbReference>
<dbReference type="Gene3D" id="3.40.1440.10">
    <property type="entry name" value="GIY-YIG endonuclease"/>
    <property type="match status" value="1"/>
</dbReference>
<evidence type="ECO:0000259" key="3">
    <source>
        <dbReference type="PROSITE" id="PS50164"/>
    </source>
</evidence>
<dbReference type="Pfam" id="PF01541">
    <property type="entry name" value="GIY-YIG"/>
    <property type="match status" value="1"/>
</dbReference>
<dbReference type="CDD" id="cd10434">
    <property type="entry name" value="GIY-YIG_UvrC_Cho"/>
    <property type="match status" value="1"/>
</dbReference>
<dbReference type="PANTHER" id="PTHR30231">
    <property type="entry name" value="DNA POLYMERASE III SUBUNIT EPSILON"/>
    <property type="match status" value="1"/>
</dbReference>
<proteinExistence type="predicted"/>
<keyword evidence="5" id="KW-1185">Reference proteome</keyword>
<dbReference type="InterPro" id="IPR006054">
    <property type="entry name" value="DnaQ"/>
</dbReference>